<evidence type="ECO:0008006" key="5">
    <source>
        <dbReference type="Google" id="ProtNLM"/>
    </source>
</evidence>
<proteinExistence type="predicted"/>
<keyword evidence="4" id="KW-1185">Reference proteome</keyword>
<sequence length="416" mass="45099">MEYLSRTIDLELDELSDEAAAIAIDGPKGVGKTDTALRRADIAWYLDDPAQRDVLRSDFSLKSIPEGTVLLDEWQQLPQVWDSVRRSVDTGAPNGRFLLTGSASPINASGTHSGAGRILSLRMRPMGVHERGLVTPTVSLAHLLSGQRKPVNGTSTFLLTDYADAIVSSGFPGIMKTAPRVQRRMLTAYVQRIVDRDLPDLGYTVRRPETLRRWLAAYAAASSTTTSYSRLLDTTTGGDGAQPAKTTTITYRDHLSQLWLLDPVPGWAPTNNLNRRLQQAPKHQLADPALAANLLSQTAESLLSPKGAHLAGPLFESLATLGIRVMAQAAEAAVRHLRLFRGEREVDLIVEGADGGILGIEVKLAADVSDSDIRHLHWLREQIPDQIADLVVITTGAAAYRRPDGIAVVPLALLGP</sequence>
<dbReference type="InterPro" id="IPR025420">
    <property type="entry name" value="DUF4143"/>
</dbReference>
<reference evidence="3 4" key="1">
    <citation type="submission" date="2020-03" db="EMBL/GenBank/DDBJ databases">
        <title>Sequencing the genomes of 1000 actinobacteria strains.</title>
        <authorList>
            <person name="Klenk H.-P."/>
        </authorList>
    </citation>
    <scope>NUCLEOTIDE SEQUENCE [LARGE SCALE GENOMIC DNA]</scope>
    <source>
        <strain evidence="3 4">DSM 18964</strain>
    </source>
</reference>
<accession>A0A846RNK1</accession>
<dbReference type="EMBL" id="JAATJN010000001">
    <property type="protein sequence ID" value="NJC55309.1"/>
    <property type="molecule type" value="Genomic_DNA"/>
</dbReference>
<dbReference type="Pfam" id="PF13635">
    <property type="entry name" value="DUF4143"/>
    <property type="match status" value="1"/>
</dbReference>
<protein>
    <recommendedName>
        <fullName evidence="5">AAA family ATPase</fullName>
    </recommendedName>
</protein>
<evidence type="ECO:0000259" key="2">
    <source>
        <dbReference type="Pfam" id="PF13635"/>
    </source>
</evidence>
<feature type="domain" description="AAA" evidence="1">
    <location>
        <begin position="21"/>
        <end position="130"/>
    </location>
</feature>
<gene>
    <name evidence="3" type="ORF">BKA07_000344</name>
</gene>
<comment type="caution">
    <text evidence="3">The sequence shown here is derived from an EMBL/GenBank/DDBJ whole genome shotgun (WGS) entry which is preliminary data.</text>
</comment>
<name>A0A846RNK1_9MICO</name>
<dbReference type="PANTHER" id="PTHR43566">
    <property type="entry name" value="CONSERVED PROTEIN"/>
    <property type="match status" value="1"/>
</dbReference>
<dbReference type="InterPro" id="IPR041682">
    <property type="entry name" value="AAA_14"/>
</dbReference>
<dbReference type="Pfam" id="PF13173">
    <property type="entry name" value="AAA_14"/>
    <property type="match status" value="1"/>
</dbReference>
<dbReference type="Proteomes" id="UP000576792">
    <property type="component" value="Unassembled WGS sequence"/>
</dbReference>
<feature type="domain" description="DUF4143" evidence="2">
    <location>
        <begin position="196"/>
        <end position="364"/>
    </location>
</feature>
<dbReference type="PANTHER" id="PTHR43566:SF2">
    <property type="entry name" value="DUF4143 DOMAIN-CONTAINING PROTEIN"/>
    <property type="match status" value="1"/>
</dbReference>
<dbReference type="RefSeq" id="WP_167949365.1">
    <property type="nucleotide sequence ID" value="NZ_BAAAPQ010000026.1"/>
</dbReference>
<organism evidence="3 4">
    <name type="scientific">Brevibacterium marinum</name>
    <dbReference type="NCBI Taxonomy" id="418643"/>
    <lineage>
        <taxon>Bacteria</taxon>
        <taxon>Bacillati</taxon>
        <taxon>Actinomycetota</taxon>
        <taxon>Actinomycetes</taxon>
        <taxon>Micrococcales</taxon>
        <taxon>Brevibacteriaceae</taxon>
        <taxon>Brevibacterium</taxon>
    </lineage>
</organism>
<dbReference type="AlphaFoldDB" id="A0A846RNK1"/>
<evidence type="ECO:0000259" key="1">
    <source>
        <dbReference type="Pfam" id="PF13173"/>
    </source>
</evidence>
<evidence type="ECO:0000313" key="3">
    <source>
        <dbReference type="EMBL" id="NJC55309.1"/>
    </source>
</evidence>
<evidence type="ECO:0000313" key="4">
    <source>
        <dbReference type="Proteomes" id="UP000576792"/>
    </source>
</evidence>